<keyword evidence="2" id="KW-0812">Transmembrane</keyword>
<evidence type="ECO:0008006" key="5">
    <source>
        <dbReference type="Google" id="ProtNLM"/>
    </source>
</evidence>
<gene>
    <name evidence="3" type="ORF">EAG_04771</name>
</gene>
<dbReference type="InParanoid" id="E2AI68"/>
<dbReference type="PANTHER" id="PTHR35270:SF2">
    <property type="entry name" value="FUSELESS, ISOFORM A"/>
    <property type="match status" value="1"/>
</dbReference>
<feature type="transmembrane region" description="Helical" evidence="2">
    <location>
        <begin position="319"/>
        <end position="340"/>
    </location>
</feature>
<evidence type="ECO:0000256" key="1">
    <source>
        <dbReference type="SAM" id="MobiDB-lite"/>
    </source>
</evidence>
<feature type="compositionally biased region" description="Polar residues" evidence="1">
    <location>
        <begin position="399"/>
        <end position="409"/>
    </location>
</feature>
<dbReference type="Pfam" id="PF15993">
    <property type="entry name" value="Fuseless"/>
    <property type="match status" value="1"/>
</dbReference>
<evidence type="ECO:0000256" key="2">
    <source>
        <dbReference type="SAM" id="Phobius"/>
    </source>
</evidence>
<keyword evidence="2" id="KW-1133">Transmembrane helix</keyword>
<evidence type="ECO:0000313" key="4">
    <source>
        <dbReference type="Proteomes" id="UP000000311"/>
    </source>
</evidence>
<evidence type="ECO:0000313" key="3">
    <source>
        <dbReference type="EMBL" id="EFN66867.1"/>
    </source>
</evidence>
<keyword evidence="4" id="KW-1185">Reference proteome</keyword>
<dbReference type="GO" id="GO:0070073">
    <property type="term" value="P:clustering of voltage-gated calcium channels"/>
    <property type="evidence" value="ECO:0007669"/>
    <property type="project" value="TreeGrafter"/>
</dbReference>
<dbReference type="FunCoup" id="E2AI68">
    <property type="interactions" value="4"/>
</dbReference>
<dbReference type="GO" id="GO:0042734">
    <property type="term" value="C:presynaptic membrane"/>
    <property type="evidence" value="ECO:0007669"/>
    <property type="project" value="TreeGrafter"/>
</dbReference>
<dbReference type="GO" id="GO:0007270">
    <property type="term" value="P:neuron-neuron synaptic transmission"/>
    <property type="evidence" value="ECO:0007669"/>
    <property type="project" value="TreeGrafter"/>
</dbReference>
<sequence length="417" mass="46603">MTSGATIKFDPDWVRMVELRAASAGMTGGLDRRSSNRLHYAILTILDTIFSALMIAPAVVGYWRGTWELSDFYVYPNEPVLSTFASIAIGFTGLFVFNVLQHSLVDILHPDKHRLSYYLGSRLYTSVFGLCCVNAWRGIFNALDIYTEQTPGTIVATTAVSLLALGIMRAIRNLSAPPFALVLDSCSGYFEVQTMFRVNNTRDWSLYLLDCAFSVGVVGTLIVFVWRGVWILIDIYLFPENPKCSAVGSLAIGYFLVAVTFCLQPLMRYVCARLQGLVLLIVADAFLLLSFLGTVNVWRGIWNALDLWLLPDNPELSCWITHIGSFVFLVLLNCSNTILVRGVYIDAEEEAGKCVVFPCHYLRLFFKIEREKKQARQQNLLASQHFDGRTNVNEKDSENGTLLPNNTIKPANADSLG</sequence>
<feature type="transmembrane region" description="Helical" evidence="2">
    <location>
        <begin position="278"/>
        <end position="299"/>
    </location>
</feature>
<dbReference type="InterPro" id="IPR032751">
    <property type="entry name" value="Fuseless"/>
</dbReference>
<organism evidence="4">
    <name type="scientific">Camponotus floridanus</name>
    <name type="common">Florida carpenter ant</name>
    <dbReference type="NCBI Taxonomy" id="104421"/>
    <lineage>
        <taxon>Eukaryota</taxon>
        <taxon>Metazoa</taxon>
        <taxon>Ecdysozoa</taxon>
        <taxon>Arthropoda</taxon>
        <taxon>Hexapoda</taxon>
        <taxon>Insecta</taxon>
        <taxon>Pterygota</taxon>
        <taxon>Neoptera</taxon>
        <taxon>Endopterygota</taxon>
        <taxon>Hymenoptera</taxon>
        <taxon>Apocrita</taxon>
        <taxon>Aculeata</taxon>
        <taxon>Formicoidea</taxon>
        <taxon>Formicidae</taxon>
        <taxon>Formicinae</taxon>
        <taxon>Camponotus</taxon>
    </lineage>
</organism>
<dbReference type="Proteomes" id="UP000000311">
    <property type="component" value="Unassembled WGS sequence"/>
</dbReference>
<feature type="region of interest" description="Disordered" evidence="1">
    <location>
        <begin position="390"/>
        <end position="417"/>
    </location>
</feature>
<proteinExistence type="predicted"/>
<dbReference type="PANTHER" id="PTHR35270">
    <property type="entry name" value="FUSELESS, ISOFORM A"/>
    <property type="match status" value="1"/>
</dbReference>
<reference evidence="3 4" key="1">
    <citation type="journal article" date="2010" name="Science">
        <title>Genomic comparison of the ants Camponotus floridanus and Harpegnathos saltator.</title>
        <authorList>
            <person name="Bonasio R."/>
            <person name="Zhang G."/>
            <person name="Ye C."/>
            <person name="Mutti N.S."/>
            <person name="Fang X."/>
            <person name="Qin N."/>
            <person name="Donahue G."/>
            <person name="Yang P."/>
            <person name="Li Q."/>
            <person name="Li C."/>
            <person name="Zhang P."/>
            <person name="Huang Z."/>
            <person name="Berger S.L."/>
            <person name="Reinberg D."/>
            <person name="Wang J."/>
            <person name="Liebig J."/>
        </authorList>
    </citation>
    <scope>NUCLEOTIDE SEQUENCE [LARGE SCALE GENOMIC DNA]</scope>
    <source>
        <strain evidence="4">C129</strain>
    </source>
</reference>
<feature type="transmembrane region" description="Helical" evidence="2">
    <location>
        <begin position="121"/>
        <end position="140"/>
    </location>
</feature>
<dbReference type="OMA" id="PLMRYAC"/>
<protein>
    <recommendedName>
        <fullName evidence="5">Fuseless</fullName>
    </recommendedName>
</protein>
<feature type="transmembrane region" description="Helical" evidence="2">
    <location>
        <begin position="40"/>
        <end position="60"/>
    </location>
</feature>
<accession>E2AI68</accession>
<feature type="transmembrane region" description="Helical" evidence="2">
    <location>
        <begin position="152"/>
        <end position="171"/>
    </location>
</feature>
<feature type="transmembrane region" description="Helical" evidence="2">
    <location>
        <begin position="80"/>
        <end position="100"/>
    </location>
</feature>
<dbReference type="GO" id="GO:0007274">
    <property type="term" value="P:neuromuscular synaptic transmission"/>
    <property type="evidence" value="ECO:0007669"/>
    <property type="project" value="TreeGrafter"/>
</dbReference>
<feature type="transmembrane region" description="Helical" evidence="2">
    <location>
        <begin position="246"/>
        <end position="266"/>
    </location>
</feature>
<dbReference type="AlphaFoldDB" id="E2AI68"/>
<dbReference type="KEGG" id="cfo:112637032"/>
<name>E2AI68_CAMFO</name>
<dbReference type="OrthoDB" id="45313at2759"/>
<keyword evidence="2" id="KW-0472">Membrane</keyword>
<feature type="transmembrane region" description="Helical" evidence="2">
    <location>
        <begin position="204"/>
        <end position="226"/>
    </location>
</feature>
<dbReference type="EMBL" id="GL439655">
    <property type="protein sequence ID" value="EFN66867.1"/>
    <property type="molecule type" value="Genomic_DNA"/>
</dbReference>